<evidence type="ECO:0000313" key="2">
    <source>
        <dbReference type="EMBL" id="MBG9377661.1"/>
    </source>
</evidence>
<reference evidence="2" key="1">
    <citation type="submission" date="2020-11" db="EMBL/GenBank/DDBJ databases">
        <title>Bacterial whole genome sequence for Panacibacter sp. DH6.</title>
        <authorList>
            <person name="Le V."/>
            <person name="Ko S."/>
            <person name="Ahn C.-Y."/>
            <person name="Oh H.-M."/>
        </authorList>
    </citation>
    <scope>NUCLEOTIDE SEQUENCE</scope>
    <source>
        <strain evidence="2">DH6</strain>
    </source>
</reference>
<feature type="transmembrane region" description="Helical" evidence="1">
    <location>
        <begin position="6"/>
        <end position="25"/>
    </location>
</feature>
<organism evidence="2 3">
    <name type="scientific">Panacibacter microcysteis</name>
    <dbReference type="NCBI Taxonomy" id="2793269"/>
    <lineage>
        <taxon>Bacteria</taxon>
        <taxon>Pseudomonadati</taxon>
        <taxon>Bacteroidota</taxon>
        <taxon>Chitinophagia</taxon>
        <taxon>Chitinophagales</taxon>
        <taxon>Chitinophagaceae</taxon>
        <taxon>Panacibacter</taxon>
    </lineage>
</organism>
<name>A0A931E962_9BACT</name>
<protein>
    <submittedName>
        <fullName evidence="2">Uncharacterized protein</fullName>
    </submittedName>
</protein>
<evidence type="ECO:0000313" key="3">
    <source>
        <dbReference type="Proteomes" id="UP000628448"/>
    </source>
</evidence>
<keyword evidence="1" id="KW-1133">Transmembrane helix</keyword>
<dbReference type="AlphaFoldDB" id="A0A931E962"/>
<keyword evidence="1" id="KW-0472">Membrane</keyword>
<keyword evidence="3" id="KW-1185">Reference proteome</keyword>
<dbReference type="RefSeq" id="WP_196991732.1">
    <property type="nucleotide sequence ID" value="NZ_JADWYR010000002.1"/>
</dbReference>
<comment type="caution">
    <text evidence="2">The sequence shown here is derived from an EMBL/GenBank/DDBJ whole genome shotgun (WGS) entry which is preliminary data.</text>
</comment>
<gene>
    <name evidence="2" type="ORF">I5907_15565</name>
</gene>
<evidence type="ECO:0000256" key="1">
    <source>
        <dbReference type="SAM" id="Phobius"/>
    </source>
</evidence>
<sequence length="169" mass="18110">MKTKLIQRLGSVIPAAIVFVCFTIFSSLEKDKKAAAASDCASGYTMTNANLKKFMLDSLRGISFEGGVYAKADLLAAINSLSTRDDSVYLVNVLVNCTESNGTDLVLTSRNTDGVMYARAKRICNCPPPKPCCRNTACVAKIKRSCITYQPYPTIAVGAAGTAITYANE</sequence>
<proteinExistence type="predicted"/>
<dbReference type="EMBL" id="JADWYR010000002">
    <property type="protein sequence ID" value="MBG9377661.1"/>
    <property type="molecule type" value="Genomic_DNA"/>
</dbReference>
<keyword evidence="1" id="KW-0812">Transmembrane</keyword>
<accession>A0A931E962</accession>
<dbReference type="Proteomes" id="UP000628448">
    <property type="component" value="Unassembled WGS sequence"/>
</dbReference>